<organism evidence="1 2">
    <name type="scientific">Nitrosospira briensis</name>
    <dbReference type="NCBI Taxonomy" id="35799"/>
    <lineage>
        <taxon>Bacteria</taxon>
        <taxon>Pseudomonadati</taxon>
        <taxon>Pseudomonadota</taxon>
        <taxon>Betaproteobacteria</taxon>
        <taxon>Nitrosomonadales</taxon>
        <taxon>Nitrosomonadaceae</taxon>
        <taxon>Nitrosospira</taxon>
    </lineage>
</organism>
<reference evidence="2" key="1">
    <citation type="submission" date="2016-10" db="EMBL/GenBank/DDBJ databases">
        <authorList>
            <person name="Varghese N."/>
        </authorList>
    </citation>
    <scope>NUCLEOTIDE SEQUENCE [LARGE SCALE GENOMIC DNA]</scope>
    <source>
        <strain evidence="2">Nsp8</strain>
    </source>
</reference>
<dbReference type="RefSeq" id="WP_074797761.1">
    <property type="nucleotide sequence ID" value="NZ_FOVJ01000006.1"/>
</dbReference>
<dbReference type="EMBL" id="FOVJ01000006">
    <property type="protein sequence ID" value="SFO03751.1"/>
    <property type="molecule type" value="Genomic_DNA"/>
</dbReference>
<protein>
    <submittedName>
        <fullName evidence="1">Uncharacterized protein</fullName>
    </submittedName>
</protein>
<proteinExistence type="predicted"/>
<dbReference type="OrthoDB" id="8565548at2"/>
<dbReference type="Proteomes" id="UP000183107">
    <property type="component" value="Unassembled WGS sequence"/>
</dbReference>
<name>A0A1I5DY13_9PROT</name>
<accession>A0A1I5DY13</accession>
<dbReference type="AlphaFoldDB" id="A0A1I5DY13"/>
<keyword evidence="2" id="KW-1185">Reference proteome</keyword>
<evidence type="ECO:0000313" key="1">
    <source>
        <dbReference type="EMBL" id="SFO03751.1"/>
    </source>
</evidence>
<gene>
    <name evidence="1" type="ORF">SAMN05216386_2441</name>
</gene>
<evidence type="ECO:0000313" key="2">
    <source>
        <dbReference type="Proteomes" id="UP000183107"/>
    </source>
</evidence>
<sequence length="102" mass="11070">MKSALSAIVLLTGCGSIADDYKPVRTQDGSTVYSITSLYDGGEGARGQAIEWLDINARNLCLSEYVLLSEETVPIMNRLGEVISSRLIWEIECMEQSAAPPS</sequence>